<dbReference type="KEGG" id="cts:Ctha_2103"/>
<proteinExistence type="inferred from homology"/>
<protein>
    <submittedName>
        <fullName evidence="7">Peptidase S8 and S53 subtilisin kexin sedolisin</fullName>
    </submittedName>
</protein>
<feature type="active site" description="Charge relay system" evidence="5">
    <location>
        <position position="425"/>
    </location>
</feature>
<dbReference type="PRINTS" id="PR00723">
    <property type="entry name" value="SUBTILISIN"/>
</dbReference>
<dbReference type="Gene3D" id="3.40.50.200">
    <property type="entry name" value="Peptidase S8/S53 domain"/>
    <property type="match status" value="2"/>
</dbReference>
<dbReference type="STRING" id="517418.Ctha_2103"/>
<keyword evidence="4 5" id="KW-0720">Serine protease</keyword>
<dbReference type="InterPro" id="IPR036852">
    <property type="entry name" value="Peptidase_S8/S53_dom_sf"/>
</dbReference>
<evidence type="ECO:0000313" key="7">
    <source>
        <dbReference type="EMBL" id="ACF14555.1"/>
    </source>
</evidence>
<evidence type="ECO:0000313" key="8">
    <source>
        <dbReference type="Proteomes" id="UP000001208"/>
    </source>
</evidence>
<dbReference type="InterPro" id="IPR000209">
    <property type="entry name" value="Peptidase_S8/S53_dom"/>
</dbReference>
<evidence type="ECO:0000256" key="1">
    <source>
        <dbReference type="ARBA" id="ARBA00011073"/>
    </source>
</evidence>
<dbReference type="PANTHER" id="PTHR43806:SF11">
    <property type="entry name" value="CEREVISIN-RELATED"/>
    <property type="match status" value="1"/>
</dbReference>
<dbReference type="InterPro" id="IPR015500">
    <property type="entry name" value="Peptidase_S8_subtilisin-rel"/>
</dbReference>
<dbReference type="InterPro" id="IPR023828">
    <property type="entry name" value="Peptidase_S8_Ser-AS"/>
</dbReference>
<keyword evidence="3 5" id="KW-0378">Hydrolase</keyword>
<gene>
    <name evidence="7" type="ordered locus">Ctha_2103</name>
</gene>
<dbReference type="AlphaFoldDB" id="B3QVF5"/>
<keyword evidence="2 5" id="KW-0645">Protease</keyword>
<evidence type="ECO:0000256" key="5">
    <source>
        <dbReference type="PROSITE-ProRule" id="PRU01240"/>
    </source>
</evidence>
<dbReference type="SUPFAM" id="SSF52743">
    <property type="entry name" value="Subtilisin-like"/>
    <property type="match status" value="1"/>
</dbReference>
<name>B3QVF5_CHLT3</name>
<dbReference type="Proteomes" id="UP000001208">
    <property type="component" value="Chromosome"/>
</dbReference>
<reference evidence="7 8" key="1">
    <citation type="submission" date="2008-06" db="EMBL/GenBank/DDBJ databases">
        <title>Complete sequence of Chloroherpeton thalassium ATCC 35110.</title>
        <authorList>
            <consortium name="US DOE Joint Genome Institute"/>
            <person name="Lucas S."/>
            <person name="Copeland A."/>
            <person name="Lapidus A."/>
            <person name="Glavina del Rio T."/>
            <person name="Dalin E."/>
            <person name="Tice H."/>
            <person name="Bruce D."/>
            <person name="Goodwin L."/>
            <person name="Pitluck S."/>
            <person name="Schmutz J."/>
            <person name="Larimer F."/>
            <person name="Land M."/>
            <person name="Hauser L."/>
            <person name="Kyrpides N."/>
            <person name="Mikhailova N."/>
            <person name="Liu Z."/>
            <person name="Li T."/>
            <person name="Zhao F."/>
            <person name="Overmann J."/>
            <person name="Bryant D.A."/>
            <person name="Richardson P."/>
        </authorList>
    </citation>
    <scope>NUCLEOTIDE SEQUENCE [LARGE SCALE GENOMIC DNA]</scope>
    <source>
        <strain evidence="8">ATCC 35110 / GB-78</strain>
    </source>
</reference>
<feature type="domain" description="Peptidase S8/S53" evidence="6">
    <location>
        <begin position="54"/>
        <end position="472"/>
    </location>
</feature>
<dbReference type="eggNOG" id="COG1404">
    <property type="taxonomic scope" value="Bacteria"/>
</dbReference>
<dbReference type="PANTHER" id="PTHR43806">
    <property type="entry name" value="PEPTIDASE S8"/>
    <property type="match status" value="1"/>
</dbReference>
<evidence type="ECO:0000256" key="2">
    <source>
        <dbReference type="ARBA" id="ARBA00022670"/>
    </source>
</evidence>
<dbReference type="Pfam" id="PF00082">
    <property type="entry name" value="Peptidase_S8"/>
    <property type="match status" value="1"/>
</dbReference>
<dbReference type="PROSITE" id="PS00137">
    <property type="entry name" value="SUBTILASE_HIS"/>
    <property type="match status" value="1"/>
</dbReference>
<dbReference type="InterPro" id="IPR022398">
    <property type="entry name" value="Peptidase_S8_His-AS"/>
</dbReference>
<evidence type="ECO:0000256" key="4">
    <source>
        <dbReference type="ARBA" id="ARBA00022825"/>
    </source>
</evidence>
<evidence type="ECO:0000259" key="6">
    <source>
        <dbReference type="Pfam" id="PF00082"/>
    </source>
</evidence>
<feature type="active site" description="Charge relay system" evidence="5">
    <location>
        <position position="237"/>
    </location>
</feature>
<dbReference type="EMBL" id="CP001100">
    <property type="protein sequence ID" value="ACF14555.1"/>
    <property type="molecule type" value="Genomic_DNA"/>
</dbReference>
<evidence type="ECO:0000256" key="3">
    <source>
        <dbReference type="ARBA" id="ARBA00022801"/>
    </source>
</evidence>
<sequence length="962" mass="106595">MNHQKNFRWLTFLLFFSFSTQIVFSKPNADNWSFISKQTCGIDAFLDAHPNADGRGVIIVILDTGIDLGAPGLQKTSLGTRKVIDVQDFSGGGDVRLRKPIVVKTDSGIVVQDSSKMVSAVGVEKFGLSVDTDSLLFGYFDEQQFQNSDFNDFDGDNRSRSRFVILAFKTDSGYVALIDANGNHRLDDETPIRSYKRNFDTFTFSQKISGKRPPITCALNLFPEKQLVVLHFDDSSHGTHVAGIAAGHNIFSTNGEDTYDGVAPGAELVSCKISKGAIGDLTTTGSIKAGFDYAAKLSESQAKPVVVNMSFGVPSVIEGNSDIEKYIDKLILNHPNLFVCLSNGNEGPGLSTTGLPAASFRAISVGALLNVDIAQSSFGSLQQKNRMWNFSSRGGEVPKPDIVAPGSTHSSVPNYTSRTLSSGTSMSSPYVAGSVALLLSGLYEYDQPGLLRHEYPQHVVKAAIRTSATAMPGYTELDCGAGLLNVPSAFARLCAYQKSGFNKSLVNYKLETTCFNLGTDVECPASYWRAAVLPDENTPRIFNVSAAFPDSISLEARSDFFRIYDLRATEPWLKPFQKTIFLKGDKPSSVSLLYDKKRLQKPGLYVGKVVATRTNKRLAKSKRKVKDEVEFELLNTVIVPYTFSLKDNYQVLLKKQRLNSGEIGRYFFAVPNGCSSFRVRLISENQEPINLSASISNHEGFVVGYVPPMAENELATEENITGDELEPGIYEVTVDADRFGRPKTISYTLQATIDLVDMKEEFQLPNKLQFKIVNSGSRNIYGTFNSSVDGYERTWSDSVFARQVYRKPIKFYENDRAINLEIRVTPEDYNKNTDVALIVVDSSGRKVAFKTLEHTTESLFIFNPYKKGVESTVFLEIDYGFALDDKEDFVVFLAKEFHHIPVNLLDCVPGATHLIPSQPQTIEVSVPELPAVPEGFRPRGFIRFEEATSGILHLQRYFYFDK</sequence>
<dbReference type="RefSeq" id="WP_012500638.1">
    <property type="nucleotide sequence ID" value="NC_011026.1"/>
</dbReference>
<feature type="active site" description="Charge relay system" evidence="5">
    <location>
        <position position="63"/>
    </location>
</feature>
<accession>B3QVF5</accession>
<dbReference type="HOGENOM" id="CLU_312790_0_0_10"/>
<dbReference type="OrthoDB" id="9798386at2"/>
<dbReference type="InterPro" id="IPR050131">
    <property type="entry name" value="Peptidase_S8_subtilisin-like"/>
</dbReference>
<comment type="similarity">
    <text evidence="1 5">Belongs to the peptidase S8 family.</text>
</comment>
<organism evidence="7 8">
    <name type="scientific">Chloroherpeton thalassium (strain ATCC 35110 / GB-78)</name>
    <dbReference type="NCBI Taxonomy" id="517418"/>
    <lineage>
        <taxon>Bacteria</taxon>
        <taxon>Pseudomonadati</taxon>
        <taxon>Chlorobiota</taxon>
        <taxon>Chlorobiia</taxon>
        <taxon>Chlorobiales</taxon>
        <taxon>Chloroherpetonaceae</taxon>
        <taxon>Chloroherpeton</taxon>
    </lineage>
</organism>
<dbReference type="PROSITE" id="PS00138">
    <property type="entry name" value="SUBTILASE_SER"/>
    <property type="match status" value="1"/>
</dbReference>
<dbReference type="PROSITE" id="PS51892">
    <property type="entry name" value="SUBTILASE"/>
    <property type="match status" value="1"/>
</dbReference>
<dbReference type="GO" id="GO:0006508">
    <property type="term" value="P:proteolysis"/>
    <property type="evidence" value="ECO:0007669"/>
    <property type="project" value="UniProtKB-KW"/>
</dbReference>
<keyword evidence="8" id="KW-1185">Reference proteome</keyword>
<dbReference type="GO" id="GO:0004252">
    <property type="term" value="F:serine-type endopeptidase activity"/>
    <property type="evidence" value="ECO:0007669"/>
    <property type="project" value="UniProtKB-UniRule"/>
</dbReference>